<keyword evidence="3" id="KW-1185">Reference proteome</keyword>
<feature type="transmembrane region" description="Helical" evidence="1">
    <location>
        <begin position="25"/>
        <end position="46"/>
    </location>
</feature>
<feature type="transmembrane region" description="Helical" evidence="1">
    <location>
        <begin position="146"/>
        <end position="165"/>
    </location>
</feature>
<feature type="transmembrane region" description="Helical" evidence="1">
    <location>
        <begin position="58"/>
        <end position="79"/>
    </location>
</feature>
<gene>
    <name evidence="2" type="ORF">ACFQ2O_02245</name>
</gene>
<comment type="caution">
    <text evidence="2">The sequence shown here is derived from an EMBL/GenBank/DDBJ whole genome shotgun (WGS) entry which is preliminary data.</text>
</comment>
<dbReference type="EMBL" id="JBHTLD010000009">
    <property type="protein sequence ID" value="MFD1185010.1"/>
    <property type="molecule type" value="Genomic_DNA"/>
</dbReference>
<proteinExistence type="predicted"/>
<evidence type="ECO:0008006" key="4">
    <source>
        <dbReference type="Google" id="ProtNLM"/>
    </source>
</evidence>
<reference evidence="3" key="1">
    <citation type="journal article" date="2019" name="Int. J. Syst. Evol. Microbiol.">
        <title>The Global Catalogue of Microorganisms (GCM) 10K type strain sequencing project: providing services to taxonomists for standard genome sequencing and annotation.</title>
        <authorList>
            <consortium name="The Broad Institute Genomics Platform"/>
            <consortium name="The Broad Institute Genome Sequencing Center for Infectious Disease"/>
            <person name="Wu L."/>
            <person name="Ma J."/>
        </authorList>
    </citation>
    <scope>NUCLEOTIDE SEQUENCE [LARGE SCALE GENOMIC DNA]</scope>
    <source>
        <strain evidence="3">JCM 31319</strain>
    </source>
</reference>
<organism evidence="2 3">
    <name type="scientific">Pontibacter rugosus</name>
    <dbReference type="NCBI Taxonomy" id="1745966"/>
    <lineage>
        <taxon>Bacteria</taxon>
        <taxon>Pseudomonadati</taxon>
        <taxon>Bacteroidota</taxon>
        <taxon>Cytophagia</taxon>
        <taxon>Cytophagales</taxon>
        <taxon>Hymenobacteraceae</taxon>
        <taxon>Pontibacter</taxon>
    </lineage>
</organism>
<protein>
    <recommendedName>
        <fullName evidence="4">ABC transporter permease</fullName>
    </recommendedName>
</protein>
<dbReference type="RefSeq" id="WP_377522569.1">
    <property type="nucleotide sequence ID" value="NZ_JBHTLD010000009.1"/>
</dbReference>
<feature type="transmembrane region" description="Helical" evidence="1">
    <location>
        <begin position="232"/>
        <end position="252"/>
    </location>
</feature>
<feature type="transmembrane region" description="Helical" evidence="1">
    <location>
        <begin position="100"/>
        <end position="126"/>
    </location>
</feature>
<evidence type="ECO:0000256" key="1">
    <source>
        <dbReference type="SAM" id="Phobius"/>
    </source>
</evidence>
<name>A0ABW3SK86_9BACT</name>
<sequence length="257" mass="28828">MQNHFSFRRFSLLFQKHTSEHIKSYLMSLGVLLGILALFIGGAAYLDHQPLSETAQGVFFVLFLFGVGTVFTSSVFANLGDKNKSIAFLTLPASHFEKYLVGWVYSFLLFVLVYLACFYLVDYVVLSMEAGGETPRLLNVFSTKEGMYMAFVYYALLHGLAIWGSTFFQKGHFIKTAFAFIVVAGVLIILNEQLMQLVWGRDINGAMPFTSISFKEGEEQASVAFPEAYSTLLSFIPLVLAALFWAASYKLLQEKQV</sequence>
<keyword evidence="1" id="KW-0472">Membrane</keyword>
<evidence type="ECO:0000313" key="3">
    <source>
        <dbReference type="Proteomes" id="UP001597094"/>
    </source>
</evidence>
<keyword evidence="1" id="KW-1133">Transmembrane helix</keyword>
<dbReference type="Proteomes" id="UP001597094">
    <property type="component" value="Unassembled WGS sequence"/>
</dbReference>
<keyword evidence="1" id="KW-0812">Transmembrane</keyword>
<evidence type="ECO:0000313" key="2">
    <source>
        <dbReference type="EMBL" id="MFD1185010.1"/>
    </source>
</evidence>
<feature type="transmembrane region" description="Helical" evidence="1">
    <location>
        <begin position="177"/>
        <end position="199"/>
    </location>
</feature>
<accession>A0ABW3SK86</accession>